<dbReference type="AlphaFoldDB" id="A0A1H4IAN9"/>
<dbReference type="InterPro" id="IPR002213">
    <property type="entry name" value="UDP_glucos_trans"/>
</dbReference>
<dbReference type="InterPro" id="IPR050426">
    <property type="entry name" value="Glycosyltransferase_28"/>
</dbReference>
<feature type="chain" id="PRO_5010347115" evidence="4">
    <location>
        <begin position="24"/>
        <end position="405"/>
    </location>
</feature>
<dbReference type="Proteomes" id="UP000182375">
    <property type="component" value="Unassembled WGS sequence"/>
</dbReference>
<dbReference type="GO" id="GO:0016758">
    <property type="term" value="F:hexosyltransferase activity"/>
    <property type="evidence" value="ECO:0007669"/>
    <property type="project" value="UniProtKB-ARBA"/>
</dbReference>
<evidence type="ECO:0000259" key="5">
    <source>
        <dbReference type="Pfam" id="PF06722"/>
    </source>
</evidence>
<evidence type="ECO:0000256" key="2">
    <source>
        <dbReference type="ARBA" id="ARBA00022676"/>
    </source>
</evidence>
<dbReference type="Pfam" id="PF21036">
    <property type="entry name" value="EryCIII-like_N"/>
    <property type="match status" value="1"/>
</dbReference>
<reference evidence="7 8" key="1">
    <citation type="submission" date="2016-10" db="EMBL/GenBank/DDBJ databases">
        <authorList>
            <person name="de Groot N.N."/>
        </authorList>
    </citation>
    <scope>NUCLEOTIDE SEQUENCE [LARGE SCALE GENOMIC DNA]</scope>
    <source>
        <strain evidence="7 8">DSM 40306</strain>
    </source>
</reference>
<dbReference type="SUPFAM" id="SSF53756">
    <property type="entry name" value="UDP-Glycosyltransferase/glycogen phosphorylase"/>
    <property type="match status" value="1"/>
</dbReference>
<dbReference type="EMBL" id="FNTD01000003">
    <property type="protein sequence ID" value="SEB31033.1"/>
    <property type="molecule type" value="Genomic_DNA"/>
</dbReference>
<dbReference type="GO" id="GO:0017000">
    <property type="term" value="P:antibiotic biosynthetic process"/>
    <property type="evidence" value="ECO:0007669"/>
    <property type="project" value="UniProtKB-ARBA"/>
</dbReference>
<evidence type="ECO:0000313" key="8">
    <source>
        <dbReference type="Proteomes" id="UP000182375"/>
    </source>
</evidence>
<keyword evidence="4" id="KW-0732">Signal</keyword>
<dbReference type="RefSeq" id="WP_074989987.1">
    <property type="nucleotide sequence ID" value="NZ_FNTD01000003.1"/>
</dbReference>
<evidence type="ECO:0000313" key="7">
    <source>
        <dbReference type="EMBL" id="SEB31033.1"/>
    </source>
</evidence>
<keyword evidence="2" id="KW-0328">Glycosyltransferase</keyword>
<keyword evidence="3 7" id="KW-0808">Transferase</keyword>
<comment type="similarity">
    <text evidence="1">Belongs to the glycosyltransferase 28 family.</text>
</comment>
<feature type="signal peptide" evidence="4">
    <location>
        <begin position="1"/>
        <end position="23"/>
    </location>
</feature>
<dbReference type="Pfam" id="PF06722">
    <property type="entry name" value="EryCIII-like_C"/>
    <property type="match status" value="1"/>
</dbReference>
<evidence type="ECO:0000256" key="4">
    <source>
        <dbReference type="SAM" id="SignalP"/>
    </source>
</evidence>
<dbReference type="Gene3D" id="3.40.50.2000">
    <property type="entry name" value="Glycogen Phosphorylase B"/>
    <property type="match status" value="2"/>
</dbReference>
<dbReference type="GeneID" id="95509432"/>
<evidence type="ECO:0000256" key="1">
    <source>
        <dbReference type="ARBA" id="ARBA00006962"/>
    </source>
</evidence>
<dbReference type="CDD" id="cd03784">
    <property type="entry name" value="GT1_Gtf-like"/>
    <property type="match status" value="1"/>
</dbReference>
<proteinExistence type="inferred from homology"/>
<protein>
    <submittedName>
        <fullName evidence="7">UDP:flavonoid glycosyltransferase YjiC, YdhE family</fullName>
    </submittedName>
</protein>
<dbReference type="InterPro" id="IPR010610">
    <property type="entry name" value="EryCIII-like_C"/>
</dbReference>
<sequence>MRVLFVTAVMPSHYFVMAPFAWALRAAGHEVYAATHPELVDTVAASGIPVVGAGPPVDFARRYRERAGTGRPAAADPKTLFCDIADGMADDVVRFARAWWPDVVVWEPSALAGPLVAAVTGALSLRCPWGPDIVGRGLGRDNLPPEFGALFERFGLRLADVPEWWNLDACPEAAQVPGMARRLPVRYVPYSSAGRVPSGVLERPAGRPRICVALGITMTEVAGPDGFFAPRVLDALCGLDVELVAAVVAGQRPLLGTVPQGVRVVEDCALHMLIPSCDLVIHHGGTGTMLTAALHGVPQLALSHSPDQRFFAVHLARTGAGSHLPAAEAGPAELRGLVGELLGDPACRAAAAALRDAMTGLPTLADYIPVVERLAAGDGAADALAPIAQHIPQLIQQLGQQGAAS</sequence>
<accession>A0A1H4IAN9</accession>
<evidence type="ECO:0000259" key="6">
    <source>
        <dbReference type="Pfam" id="PF21036"/>
    </source>
</evidence>
<dbReference type="InterPro" id="IPR048284">
    <property type="entry name" value="EryCIII-like_N"/>
</dbReference>
<dbReference type="GO" id="GO:0008194">
    <property type="term" value="F:UDP-glycosyltransferase activity"/>
    <property type="evidence" value="ECO:0007669"/>
    <property type="project" value="InterPro"/>
</dbReference>
<feature type="domain" description="Erythromycin biosynthesis protein CIII-like N-terminal" evidence="6">
    <location>
        <begin position="22"/>
        <end position="215"/>
    </location>
</feature>
<organism evidence="7 8">
    <name type="scientific">Streptomyces misionensis</name>
    <dbReference type="NCBI Taxonomy" id="67331"/>
    <lineage>
        <taxon>Bacteria</taxon>
        <taxon>Bacillati</taxon>
        <taxon>Actinomycetota</taxon>
        <taxon>Actinomycetes</taxon>
        <taxon>Kitasatosporales</taxon>
        <taxon>Streptomycetaceae</taxon>
        <taxon>Streptomyces</taxon>
    </lineage>
</organism>
<dbReference type="PANTHER" id="PTHR48050">
    <property type="entry name" value="STEROL 3-BETA-GLUCOSYLTRANSFERASE"/>
    <property type="match status" value="1"/>
</dbReference>
<feature type="domain" description="Erythromycin biosynthesis protein CIII-like C-terminal" evidence="5">
    <location>
        <begin position="231"/>
        <end position="368"/>
    </location>
</feature>
<dbReference type="STRING" id="67331.SAMN04490357_0107"/>
<evidence type="ECO:0000256" key="3">
    <source>
        <dbReference type="ARBA" id="ARBA00022679"/>
    </source>
</evidence>
<gene>
    <name evidence="7" type="ORF">SAMN04490357_0107</name>
</gene>
<dbReference type="PANTHER" id="PTHR48050:SF13">
    <property type="entry name" value="STEROL 3-BETA-GLUCOSYLTRANSFERASE UGT80A2"/>
    <property type="match status" value="1"/>
</dbReference>
<name>A0A1H4IAN9_9ACTN</name>